<proteinExistence type="inferred from homology"/>
<dbReference type="PANTHER" id="PTHR10766:SF177">
    <property type="entry name" value="TRANSMEMBRANE 9 SUPERFAMILY MEMBER 1"/>
    <property type="match status" value="1"/>
</dbReference>
<dbReference type="Pfam" id="PF02990">
    <property type="entry name" value="EMP70"/>
    <property type="match status" value="1"/>
</dbReference>
<evidence type="ECO:0000256" key="3">
    <source>
        <dbReference type="ARBA" id="ARBA00022692"/>
    </source>
</evidence>
<comment type="subcellular location">
    <subcellularLocation>
        <location evidence="1">Membrane</location>
        <topology evidence="1">Multi-pass membrane protein</topology>
    </subcellularLocation>
</comment>
<feature type="transmembrane region" description="Helical" evidence="7">
    <location>
        <begin position="479"/>
        <end position="503"/>
    </location>
</feature>
<feature type="transmembrane region" description="Helical" evidence="7">
    <location>
        <begin position="354"/>
        <end position="377"/>
    </location>
</feature>
<feature type="transmembrane region" description="Helical" evidence="7">
    <location>
        <begin position="523"/>
        <end position="544"/>
    </location>
</feature>
<feature type="transmembrane region" description="Helical" evidence="7">
    <location>
        <begin position="254"/>
        <end position="282"/>
    </location>
</feature>
<keyword evidence="4" id="KW-0732">Signal</keyword>
<evidence type="ECO:0000256" key="4">
    <source>
        <dbReference type="ARBA" id="ARBA00022729"/>
    </source>
</evidence>
<keyword evidence="3 7" id="KW-0812">Transmembrane</keyword>
<dbReference type="AlphaFoldDB" id="A0A6B2L0K6"/>
<protein>
    <recommendedName>
        <fullName evidence="7">Transmembrane 9 superfamily member</fullName>
    </recommendedName>
</protein>
<evidence type="ECO:0000256" key="6">
    <source>
        <dbReference type="ARBA" id="ARBA00023136"/>
    </source>
</evidence>
<sequence>MGPYDNPDESYSFAEQNVFCQPKDLQVKDQGLGEELEGDTKTVSIFELKFAKSFTPKTACSMTYEAQQLAQLKDMIRRNFYYEFDYDNIPVYGFVGKYHESERDGGQNYYLYTHYKFFILYHQNVGDQTGYIVHVNITRDIDSVVLINDKVKSIDFKYSATWIKSDIAFDDRDQVWTNQFFTFQMYQAEMEIHWLSIFNSFVLVLLLTAFVALILMKILNRDYVRYSTEDKDETEYGWKQVASDAFRFPIHENIFCALVGVGSQFIVMAVFLLFLAIIGLSYPGNDGAMRVSAVVLYALTALISGFVSSFWYKKMEGPSWPWNILLTASVFALPFLIMAFFVNSVAIFHHVTKALPITAILAVLLIWLLVGIPLTVVGGITGKNYSSPFVPPVRVKKGARELPYVPWYRRLPIQMLMGGFLSFSAIYVELHYIFHSVWGRGFYHLWGILFLVFIILLIVTATTTIALTYFQLSMEDYRWWWASFLTGGSTGIFIFGYSIYYYIYRSRMTGFLQASFYFGYQGLICYYFFLMLGAVGFFSSYLFVRQIYKNIHTD</sequence>
<dbReference type="PANTHER" id="PTHR10766">
    <property type="entry name" value="TRANSMEMBRANE 9 SUPERFAMILY PROTEIN"/>
    <property type="match status" value="1"/>
</dbReference>
<evidence type="ECO:0000256" key="2">
    <source>
        <dbReference type="ARBA" id="ARBA00005227"/>
    </source>
</evidence>
<organism evidence="8">
    <name type="scientific">Arcella intermedia</name>
    <dbReference type="NCBI Taxonomy" id="1963864"/>
    <lineage>
        <taxon>Eukaryota</taxon>
        <taxon>Amoebozoa</taxon>
        <taxon>Tubulinea</taxon>
        <taxon>Elardia</taxon>
        <taxon>Arcellinida</taxon>
        <taxon>Sphaerothecina</taxon>
        <taxon>Arcellidae</taxon>
        <taxon>Arcella</taxon>
    </lineage>
</organism>
<feature type="transmembrane region" description="Helical" evidence="7">
    <location>
        <begin position="324"/>
        <end position="348"/>
    </location>
</feature>
<keyword evidence="5 7" id="KW-1133">Transmembrane helix</keyword>
<accession>A0A6B2L0K6</accession>
<comment type="similarity">
    <text evidence="2 7">Belongs to the nonaspanin (TM9SF) (TC 9.A.2) family.</text>
</comment>
<name>A0A6B2L0K6_9EUKA</name>
<evidence type="ECO:0000256" key="1">
    <source>
        <dbReference type="ARBA" id="ARBA00004141"/>
    </source>
</evidence>
<dbReference type="GO" id="GO:0072657">
    <property type="term" value="P:protein localization to membrane"/>
    <property type="evidence" value="ECO:0007669"/>
    <property type="project" value="TreeGrafter"/>
</dbReference>
<evidence type="ECO:0000256" key="5">
    <source>
        <dbReference type="ARBA" id="ARBA00022989"/>
    </source>
</evidence>
<dbReference type="InterPro" id="IPR004240">
    <property type="entry name" value="EMP70"/>
</dbReference>
<dbReference type="GO" id="GO:0016020">
    <property type="term" value="C:membrane"/>
    <property type="evidence" value="ECO:0007669"/>
    <property type="project" value="UniProtKB-SubCell"/>
</dbReference>
<evidence type="ECO:0000313" key="8">
    <source>
        <dbReference type="EMBL" id="NDV30533.1"/>
    </source>
</evidence>
<feature type="transmembrane region" description="Helical" evidence="7">
    <location>
        <begin position="294"/>
        <end position="312"/>
    </location>
</feature>
<keyword evidence="6 7" id="KW-0472">Membrane</keyword>
<reference evidence="8" key="1">
    <citation type="journal article" date="2020" name="J. Eukaryot. Microbiol.">
        <title>De novo Sequencing, Assembly and Annotation of the Transcriptome for the Free-Living Testate Amoeba Arcella intermedia.</title>
        <authorList>
            <person name="Ribeiro G.M."/>
            <person name="Porfirio-Sousa A.L."/>
            <person name="Maurer-Alcala X.X."/>
            <person name="Katz L.A."/>
            <person name="Lahr D.J.G."/>
        </authorList>
    </citation>
    <scope>NUCLEOTIDE SEQUENCE</scope>
</reference>
<evidence type="ECO:0000256" key="7">
    <source>
        <dbReference type="RuleBase" id="RU363079"/>
    </source>
</evidence>
<feature type="transmembrane region" description="Helical" evidence="7">
    <location>
        <begin position="446"/>
        <end position="467"/>
    </location>
</feature>
<dbReference type="EMBL" id="GIBP01001564">
    <property type="protein sequence ID" value="NDV30533.1"/>
    <property type="molecule type" value="Transcribed_RNA"/>
</dbReference>
<feature type="transmembrane region" description="Helical" evidence="7">
    <location>
        <begin position="415"/>
        <end position="434"/>
    </location>
</feature>
<feature type="transmembrane region" description="Helical" evidence="7">
    <location>
        <begin position="192"/>
        <end position="215"/>
    </location>
</feature>